<feature type="signal peptide" evidence="5">
    <location>
        <begin position="1"/>
        <end position="18"/>
    </location>
</feature>
<reference evidence="6 7" key="1">
    <citation type="journal article" date="2023" name="Sci. Data">
        <title>Genome assembly of the Korean intertidal mud-creeper Batillaria attramentaria.</title>
        <authorList>
            <person name="Patra A.K."/>
            <person name="Ho P.T."/>
            <person name="Jun S."/>
            <person name="Lee S.J."/>
            <person name="Kim Y."/>
            <person name="Won Y.J."/>
        </authorList>
    </citation>
    <scope>NUCLEOTIDE SEQUENCE [LARGE SCALE GENOMIC DNA]</scope>
    <source>
        <strain evidence="6">Wonlab-2016</strain>
    </source>
</reference>
<gene>
    <name evidence="6" type="ORF">BaRGS_00034708</name>
</gene>
<dbReference type="Proteomes" id="UP001519460">
    <property type="component" value="Unassembled WGS sequence"/>
</dbReference>
<keyword evidence="3" id="KW-0964">Secreted</keyword>
<evidence type="ECO:0008006" key="8">
    <source>
        <dbReference type="Google" id="ProtNLM"/>
    </source>
</evidence>
<keyword evidence="4" id="KW-1015">Disulfide bond</keyword>
<evidence type="ECO:0000256" key="4">
    <source>
        <dbReference type="ARBA" id="ARBA00023157"/>
    </source>
</evidence>
<evidence type="ECO:0000256" key="1">
    <source>
        <dbReference type="ARBA" id="ARBA00004613"/>
    </source>
</evidence>
<dbReference type="GO" id="GO:0005576">
    <property type="term" value="C:extracellular region"/>
    <property type="evidence" value="ECO:0007669"/>
    <property type="project" value="UniProtKB-SubCell"/>
</dbReference>
<dbReference type="EMBL" id="JACVVK020000449">
    <property type="protein sequence ID" value="KAK7474045.1"/>
    <property type="molecule type" value="Genomic_DNA"/>
</dbReference>
<comment type="subcellular location">
    <subcellularLocation>
        <location evidence="1">Secreted</location>
    </subcellularLocation>
</comment>
<keyword evidence="7" id="KW-1185">Reference proteome</keyword>
<feature type="non-terminal residue" evidence="6">
    <location>
        <position position="206"/>
    </location>
</feature>
<evidence type="ECO:0000256" key="3">
    <source>
        <dbReference type="ARBA" id="ARBA00022525"/>
    </source>
</evidence>
<accession>A0ABD0JH74</accession>
<evidence type="ECO:0000256" key="5">
    <source>
        <dbReference type="SAM" id="SignalP"/>
    </source>
</evidence>
<evidence type="ECO:0000256" key="2">
    <source>
        <dbReference type="ARBA" id="ARBA00008712"/>
    </source>
</evidence>
<organism evidence="6 7">
    <name type="scientific">Batillaria attramentaria</name>
    <dbReference type="NCBI Taxonomy" id="370345"/>
    <lineage>
        <taxon>Eukaryota</taxon>
        <taxon>Metazoa</taxon>
        <taxon>Spiralia</taxon>
        <taxon>Lophotrochozoa</taxon>
        <taxon>Mollusca</taxon>
        <taxon>Gastropoda</taxon>
        <taxon>Caenogastropoda</taxon>
        <taxon>Sorbeoconcha</taxon>
        <taxon>Cerithioidea</taxon>
        <taxon>Batillariidae</taxon>
        <taxon>Batillaria</taxon>
    </lineage>
</organism>
<feature type="non-terminal residue" evidence="6">
    <location>
        <position position="1"/>
    </location>
</feature>
<dbReference type="PANTHER" id="PTHR15040:SF1">
    <property type="entry name" value="DERMATOPONTIN-LIKE ISOFORM X1"/>
    <property type="match status" value="1"/>
</dbReference>
<evidence type="ECO:0000313" key="7">
    <source>
        <dbReference type="Proteomes" id="UP001519460"/>
    </source>
</evidence>
<sequence>FPSLVLPVVLAFLCTTEALQIANDIMQPVNFECPDGESITAIQSWHSDYHDDRQWAFGCSKVPEPATVSNCKWTVSGQTVLGTRFLFFDLGLSYTEPPDNPFAMFGALDWLYELGTYDWNVSCNGNRVIKGWYSEHHDWWDTRKHKLQCCEVLNAPREFTCEWQADYTNEVMKQMDFSVTPYQQIIRGVAGRHFDYYEYVVDGVTY</sequence>
<proteinExistence type="inferred from homology"/>
<dbReference type="AlphaFoldDB" id="A0ABD0JH74"/>
<dbReference type="InterPro" id="IPR026645">
    <property type="entry name" value="Dermatopontin"/>
</dbReference>
<dbReference type="PANTHER" id="PTHR15040">
    <property type="entry name" value="DERMATOPONTIN-RELATED"/>
    <property type="match status" value="1"/>
</dbReference>
<comment type="caution">
    <text evidence="6">The sequence shown here is derived from an EMBL/GenBank/DDBJ whole genome shotgun (WGS) entry which is preliminary data.</text>
</comment>
<name>A0ABD0JH74_9CAEN</name>
<feature type="chain" id="PRO_5044895449" description="Dermatopontin" evidence="5">
    <location>
        <begin position="19"/>
        <end position="206"/>
    </location>
</feature>
<keyword evidence="5" id="KW-0732">Signal</keyword>
<protein>
    <recommendedName>
        <fullName evidence="8">Dermatopontin</fullName>
    </recommendedName>
</protein>
<dbReference type="Pfam" id="PF14704">
    <property type="entry name" value="DERM"/>
    <property type="match status" value="2"/>
</dbReference>
<comment type="similarity">
    <text evidence="2">Belongs to the dermatopontin family.</text>
</comment>
<evidence type="ECO:0000313" key="6">
    <source>
        <dbReference type="EMBL" id="KAK7474045.1"/>
    </source>
</evidence>